<reference evidence="1" key="1">
    <citation type="submission" date="2020-12" db="EMBL/GenBank/DDBJ databases">
        <title>Metabolic potential, ecology and presence of endohyphal bacteria is reflected in genomic diversity of Mucoromycotina.</title>
        <authorList>
            <person name="Muszewska A."/>
            <person name="Okrasinska A."/>
            <person name="Steczkiewicz K."/>
            <person name="Drgas O."/>
            <person name="Orlowska M."/>
            <person name="Perlinska-Lenart U."/>
            <person name="Aleksandrzak-Piekarczyk T."/>
            <person name="Szatraj K."/>
            <person name="Zielenkiewicz U."/>
            <person name="Pilsyk S."/>
            <person name="Malc E."/>
            <person name="Mieczkowski P."/>
            <person name="Kruszewska J.S."/>
            <person name="Biernat P."/>
            <person name="Pawlowska J."/>
        </authorList>
    </citation>
    <scope>NUCLEOTIDE SEQUENCE</scope>
    <source>
        <strain evidence="1">WA0000017839</strain>
    </source>
</reference>
<evidence type="ECO:0000313" key="1">
    <source>
        <dbReference type="EMBL" id="KAG2205785.1"/>
    </source>
</evidence>
<keyword evidence="2" id="KW-1185">Reference proteome</keyword>
<protein>
    <submittedName>
        <fullName evidence="1">Uncharacterized protein</fullName>
    </submittedName>
</protein>
<dbReference type="OrthoDB" id="10645880at2759"/>
<dbReference type="EMBL" id="JAEPRD010000034">
    <property type="protein sequence ID" value="KAG2205785.1"/>
    <property type="molecule type" value="Genomic_DNA"/>
</dbReference>
<dbReference type="Proteomes" id="UP000603453">
    <property type="component" value="Unassembled WGS sequence"/>
</dbReference>
<proteinExistence type="predicted"/>
<evidence type="ECO:0000313" key="2">
    <source>
        <dbReference type="Proteomes" id="UP000603453"/>
    </source>
</evidence>
<organism evidence="1 2">
    <name type="scientific">Mucor saturninus</name>
    <dbReference type="NCBI Taxonomy" id="64648"/>
    <lineage>
        <taxon>Eukaryota</taxon>
        <taxon>Fungi</taxon>
        <taxon>Fungi incertae sedis</taxon>
        <taxon>Mucoromycota</taxon>
        <taxon>Mucoromycotina</taxon>
        <taxon>Mucoromycetes</taxon>
        <taxon>Mucorales</taxon>
        <taxon>Mucorineae</taxon>
        <taxon>Mucoraceae</taxon>
        <taxon>Mucor</taxon>
    </lineage>
</organism>
<accession>A0A8H7R8R8</accession>
<dbReference type="AlphaFoldDB" id="A0A8H7R8R8"/>
<name>A0A8H7R8R8_9FUNG</name>
<comment type="caution">
    <text evidence="1">The sequence shown here is derived from an EMBL/GenBank/DDBJ whole genome shotgun (WGS) entry which is preliminary data.</text>
</comment>
<gene>
    <name evidence="1" type="ORF">INT47_003968</name>
</gene>
<sequence>MQRSKSNLIQFEYPLDVKCYSPPIDSKVVHDYELALNEYLPDKAVSISGPEIIECLNIHIGYGNPELVFVFTRYALIHCPNLQTCSIVMNAISKKTIYIGTHVKELQLRKDRFITSKYGREDIKVFKSFYLIPSQATLDLLCTNLPNIQVLTCGTNFMYGRWTQKVTEIDLKVFKNLELFQFDDYNICGDDTDYIFIRLQVNNGDMAYYSRRSGKTVVYETATLQLFQKYQDDATLNICLLTVKHNSGVKFIVSSGNHIIAAEFDHGHLLDHICIGNKFFSKAFQFSING</sequence>